<dbReference type="AlphaFoldDB" id="A0A7T4N6Y8"/>
<dbReference type="RefSeq" id="WP_198488124.1">
    <property type="nucleotide sequence ID" value="NZ_CP066076.1"/>
</dbReference>
<proteinExistence type="predicted"/>
<dbReference type="InterPro" id="IPR050263">
    <property type="entry name" value="Bact_Fimbrial_Adh_Pro"/>
</dbReference>
<dbReference type="SUPFAM" id="SSF49401">
    <property type="entry name" value="Bacterial adhesins"/>
    <property type="match status" value="1"/>
</dbReference>
<name>A0A7T4N6Y8_9BURK</name>
<dbReference type="Pfam" id="PF00419">
    <property type="entry name" value="Fimbrial"/>
    <property type="match status" value="1"/>
</dbReference>
<dbReference type="Proteomes" id="UP000595610">
    <property type="component" value="Chromosome 2"/>
</dbReference>
<dbReference type="Gene3D" id="2.60.40.3310">
    <property type="match status" value="1"/>
</dbReference>
<dbReference type="PANTHER" id="PTHR33420">
    <property type="entry name" value="FIMBRIAL SUBUNIT ELFA-RELATED"/>
    <property type="match status" value="1"/>
</dbReference>
<feature type="domain" description="Fimbrial-type adhesion" evidence="2">
    <location>
        <begin position="142"/>
        <end position="280"/>
    </location>
</feature>
<organism evidence="3 4">
    <name type="scientific">Paraburkholderia ginsengisoli</name>
    <dbReference type="NCBI Taxonomy" id="311231"/>
    <lineage>
        <taxon>Bacteria</taxon>
        <taxon>Pseudomonadati</taxon>
        <taxon>Pseudomonadota</taxon>
        <taxon>Betaproteobacteria</taxon>
        <taxon>Burkholderiales</taxon>
        <taxon>Burkholderiaceae</taxon>
        <taxon>Paraburkholderia</taxon>
    </lineage>
</organism>
<reference evidence="3 4" key="1">
    <citation type="submission" date="2020-12" db="EMBL/GenBank/DDBJ databases">
        <title>FDA dAtabase for Regulatory Grade micrObial Sequences (FDA-ARGOS): Supporting development and validation of Infectious Disease Dx tests.</title>
        <authorList>
            <person name="Nelson B."/>
            <person name="Plummer A."/>
            <person name="Tallon L."/>
            <person name="Sadzewicz L."/>
            <person name="Zhao X."/>
            <person name="Boylan J."/>
            <person name="Ott S."/>
            <person name="Bowen H."/>
            <person name="Vavikolanu K."/>
            <person name="Mehta A."/>
            <person name="Aluvathingal J."/>
            <person name="Nadendla S."/>
            <person name="Myers T."/>
            <person name="Yan Y."/>
            <person name="Sichtig H."/>
        </authorList>
    </citation>
    <scope>NUCLEOTIDE SEQUENCE [LARGE SCALE GENOMIC DNA]</scope>
    <source>
        <strain evidence="3 4">FDAARGOS_1049</strain>
    </source>
</reference>
<keyword evidence="1" id="KW-0732">Signal</keyword>
<sequence length="280" mass="29031">MSTPATTDWWTCSANVQEFIGTYFAPLLAASAATFTDGSVVYNVFDTSVPGVGIAIGVRVYINGCGWQPWNALSLSGWTGSACNSALLYGNGGQLQARLVKTGPITAGTVGATAFVKAQLYANATYNATWPVTFSITATQVKVQSCVTPDVQVPLGQHKVSEMKGVGTFTSSTSFKIALNSCPTGMTSVSYQIDALTPILNSSASVVALDSRSSAAGTGMQLLDGSGNVFPLGTPKVFSGYSSATGGNLTIPFQARYYQTGSTVTGGIANTAMTFTMTYQ</sequence>
<accession>A0A7T4N6Y8</accession>
<dbReference type="GO" id="GO:0009289">
    <property type="term" value="C:pilus"/>
    <property type="evidence" value="ECO:0007669"/>
    <property type="project" value="InterPro"/>
</dbReference>
<evidence type="ECO:0000259" key="2">
    <source>
        <dbReference type="Pfam" id="PF00419"/>
    </source>
</evidence>
<evidence type="ECO:0000313" key="4">
    <source>
        <dbReference type="Proteomes" id="UP000595610"/>
    </source>
</evidence>
<evidence type="ECO:0000313" key="3">
    <source>
        <dbReference type="EMBL" id="QQC66343.1"/>
    </source>
</evidence>
<dbReference type="GO" id="GO:0043709">
    <property type="term" value="P:cell adhesion involved in single-species biofilm formation"/>
    <property type="evidence" value="ECO:0007669"/>
    <property type="project" value="TreeGrafter"/>
</dbReference>
<dbReference type="Gene3D" id="2.60.40.1090">
    <property type="entry name" value="Fimbrial-type adhesion domain"/>
    <property type="match status" value="1"/>
</dbReference>
<protein>
    <submittedName>
        <fullName evidence="3">Type 1 fimbrial protein</fullName>
    </submittedName>
</protein>
<evidence type="ECO:0000256" key="1">
    <source>
        <dbReference type="ARBA" id="ARBA00022729"/>
    </source>
</evidence>
<dbReference type="InterPro" id="IPR000259">
    <property type="entry name" value="Adhesion_dom_fimbrial"/>
</dbReference>
<dbReference type="PANTHER" id="PTHR33420:SF3">
    <property type="entry name" value="FIMBRIAL SUBUNIT ELFA"/>
    <property type="match status" value="1"/>
</dbReference>
<dbReference type="InterPro" id="IPR036937">
    <property type="entry name" value="Adhesion_dom_fimbrial_sf"/>
</dbReference>
<dbReference type="KEGG" id="pgis:I6I06_26605"/>
<dbReference type="EMBL" id="CP066076">
    <property type="protein sequence ID" value="QQC66343.1"/>
    <property type="molecule type" value="Genomic_DNA"/>
</dbReference>
<keyword evidence="4" id="KW-1185">Reference proteome</keyword>
<dbReference type="InterPro" id="IPR008966">
    <property type="entry name" value="Adhesion_dom_sf"/>
</dbReference>
<gene>
    <name evidence="3" type="ORF">I6I06_26605</name>
</gene>